<dbReference type="PROSITE" id="PS50800">
    <property type="entry name" value="SAP"/>
    <property type="match status" value="1"/>
</dbReference>
<dbReference type="SUPFAM" id="SSF53098">
    <property type="entry name" value="Ribonuclease H-like"/>
    <property type="match status" value="1"/>
</dbReference>
<evidence type="ECO:0000313" key="3">
    <source>
        <dbReference type="Proteomes" id="UP000716291"/>
    </source>
</evidence>
<reference evidence="2" key="1">
    <citation type="journal article" date="2020" name="Microb. Genom.">
        <title>Genetic diversity of clinical and environmental Mucorales isolates obtained from an investigation of mucormycosis cases among solid organ transplant recipients.</title>
        <authorList>
            <person name="Nguyen M.H."/>
            <person name="Kaul D."/>
            <person name="Muto C."/>
            <person name="Cheng S.J."/>
            <person name="Richter R.A."/>
            <person name="Bruno V.M."/>
            <person name="Liu G."/>
            <person name="Beyhan S."/>
            <person name="Sundermann A.J."/>
            <person name="Mounaud S."/>
            <person name="Pasculle A.W."/>
            <person name="Nierman W.C."/>
            <person name="Driscoll E."/>
            <person name="Cumbie R."/>
            <person name="Clancy C.J."/>
            <person name="Dupont C.L."/>
        </authorList>
    </citation>
    <scope>NUCLEOTIDE SEQUENCE</scope>
    <source>
        <strain evidence="2">GL11</strain>
    </source>
</reference>
<dbReference type="GO" id="GO:0000403">
    <property type="term" value="F:Y-form DNA binding"/>
    <property type="evidence" value="ECO:0007669"/>
    <property type="project" value="TreeGrafter"/>
</dbReference>
<dbReference type="EMBL" id="JAANQT010000213">
    <property type="protein sequence ID" value="KAG1313178.1"/>
    <property type="molecule type" value="Genomic_DNA"/>
</dbReference>
<keyword evidence="3" id="KW-1185">Reference proteome</keyword>
<dbReference type="PANTHER" id="PTHR28072:SF1">
    <property type="entry name" value="CRUCIFORM CUTTING ENDONUCLEASE 1, MITOCHONDRIAL-RELATED"/>
    <property type="match status" value="1"/>
</dbReference>
<sequence>MMRQPLVMGTLIESLSSKKLVELRSIAKSSGVLVNGNKTQVVQRIAHVLTEVKKCSSVLSFDLGYRNLAYCHLTHDATVLDWARVDLELETFHPSTVAPIVRQFIKERVENNIKRADVVIVEQQRSRTNGSFAVLEHTLRVNSVEGMLWSGLYEAAERIKRSDLSMLPLNRQRVDDAWENEIQNVIEANVSRFSKIKKGTYAKKQAGVLLVQDWLKNENFLKVNNQLKDMFKQESKKDDLSDCLLQAVAWYKWLEYRQNYLDLLLKVNTKHHL</sequence>
<evidence type="ECO:0000313" key="2">
    <source>
        <dbReference type="EMBL" id="KAG1313178.1"/>
    </source>
</evidence>
<dbReference type="InterPro" id="IPR036397">
    <property type="entry name" value="RNaseH_sf"/>
</dbReference>
<accession>A0A9P6XGZ3</accession>
<dbReference type="PANTHER" id="PTHR28072">
    <property type="entry name" value="CRUCIFORM CUTTING ENDONUCLEASE 1, MITOCHONDRIAL-RELATED"/>
    <property type="match status" value="1"/>
</dbReference>
<dbReference type="InterPro" id="IPR012337">
    <property type="entry name" value="RNaseH-like_sf"/>
</dbReference>
<evidence type="ECO:0000259" key="1">
    <source>
        <dbReference type="PROSITE" id="PS50800"/>
    </source>
</evidence>
<proteinExistence type="predicted"/>
<gene>
    <name evidence="2" type="ORF">G6F64_002459</name>
</gene>
<dbReference type="Pfam" id="PF09159">
    <property type="entry name" value="Ydc2-catalyt"/>
    <property type="match status" value="1"/>
</dbReference>
<dbReference type="GO" id="GO:0000402">
    <property type="term" value="F:crossed form four-way junction DNA binding"/>
    <property type="evidence" value="ECO:0007669"/>
    <property type="project" value="TreeGrafter"/>
</dbReference>
<dbReference type="Gene3D" id="3.30.420.10">
    <property type="entry name" value="Ribonuclease H-like superfamily/Ribonuclease H"/>
    <property type="match status" value="1"/>
</dbReference>
<dbReference type="GO" id="GO:0070336">
    <property type="term" value="F:flap-structured DNA binding"/>
    <property type="evidence" value="ECO:0007669"/>
    <property type="project" value="TreeGrafter"/>
</dbReference>
<dbReference type="InterPro" id="IPR015242">
    <property type="entry name" value="Ydc2_cat"/>
</dbReference>
<dbReference type="InterPro" id="IPR003034">
    <property type="entry name" value="SAP_dom"/>
</dbReference>
<dbReference type="GO" id="GO:0005739">
    <property type="term" value="C:mitochondrion"/>
    <property type="evidence" value="ECO:0007669"/>
    <property type="project" value="TreeGrafter"/>
</dbReference>
<dbReference type="AlphaFoldDB" id="A0A9P6XGZ3"/>
<name>A0A9P6XGZ3_RHIOR</name>
<dbReference type="InterPro" id="IPR039197">
    <property type="entry name" value="Mrs1/Cce1"/>
</dbReference>
<protein>
    <recommendedName>
        <fullName evidence="1">SAP domain-containing protein</fullName>
    </recommendedName>
</protein>
<comment type="caution">
    <text evidence="2">The sequence shown here is derived from an EMBL/GenBank/DDBJ whole genome shotgun (WGS) entry which is preliminary data.</text>
</comment>
<dbReference type="Proteomes" id="UP000716291">
    <property type="component" value="Unassembled WGS sequence"/>
</dbReference>
<dbReference type="GO" id="GO:0004520">
    <property type="term" value="F:DNA endonuclease activity"/>
    <property type="evidence" value="ECO:0007669"/>
    <property type="project" value="TreeGrafter"/>
</dbReference>
<organism evidence="2 3">
    <name type="scientific">Rhizopus oryzae</name>
    <name type="common">Mucormycosis agent</name>
    <name type="synonym">Rhizopus arrhizus var. delemar</name>
    <dbReference type="NCBI Taxonomy" id="64495"/>
    <lineage>
        <taxon>Eukaryota</taxon>
        <taxon>Fungi</taxon>
        <taxon>Fungi incertae sedis</taxon>
        <taxon>Mucoromycota</taxon>
        <taxon>Mucoromycotina</taxon>
        <taxon>Mucoromycetes</taxon>
        <taxon>Mucorales</taxon>
        <taxon>Mucorineae</taxon>
        <taxon>Rhizopodaceae</taxon>
        <taxon>Rhizopus</taxon>
    </lineage>
</organism>
<dbReference type="CDD" id="cd16963">
    <property type="entry name" value="CCE1"/>
    <property type="match status" value="1"/>
</dbReference>
<dbReference type="OrthoDB" id="5552842at2759"/>
<feature type="domain" description="SAP" evidence="1">
    <location>
        <begin position="15"/>
        <end position="49"/>
    </location>
</feature>